<dbReference type="AlphaFoldDB" id="A0A9X4MEF0"/>
<dbReference type="Gene3D" id="1.10.10.10">
    <property type="entry name" value="Winged helix-like DNA-binding domain superfamily/Winged helix DNA-binding domain"/>
    <property type="match status" value="1"/>
</dbReference>
<dbReference type="InterPro" id="IPR019707">
    <property type="entry name" value="DUF2582"/>
</dbReference>
<evidence type="ECO:0000256" key="1">
    <source>
        <dbReference type="SAM" id="MobiDB-lite"/>
    </source>
</evidence>
<proteinExistence type="predicted"/>
<gene>
    <name evidence="2" type="ORF">OLX77_01245</name>
</gene>
<dbReference type="RefSeq" id="WP_307631763.1">
    <property type="nucleotide sequence ID" value="NZ_JAPHEH010000001.1"/>
</dbReference>
<protein>
    <submittedName>
        <fullName evidence="2">Winged helix-turn-helix domain-containing protein</fullName>
    </submittedName>
</protein>
<reference evidence="2" key="1">
    <citation type="journal article" date="2022" name="bioRxiv">
        <title>Thiovibrio frasassiensisgen. nov., sp. nov., an autotrophic, elemental sulfur disproportionating bacterium isolated from sulfidic karst sediment, and proposal of Thiovibrionaceae fam. nov.</title>
        <authorList>
            <person name="Aronson H."/>
            <person name="Thomas C."/>
            <person name="Bhattacharyya M."/>
            <person name="Eckstein S."/>
            <person name="Jensen S."/>
            <person name="Barco R."/>
            <person name="Macalady J."/>
            <person name="Amend J."/>
        </authorList>
    </citation>
    <scope>NUCLEOTIDE SEQUENCE</scope>
    <source>
        <strain evidence="2">RS19-109</strain>
    </source>
</reference>
<dbReference type="Pfam" id="PF10771">
    <property type="entry name" value="DUF2582"/>
    <property type="match status" value="1"/>
</dbReference>
<accession>A0A9X4MEF0</accession>
<evidence type="ECO:0000313" key="2">
    <source>
        <dbReference type="EMBL" id="MDG4474783.1"/>
    </source>
</evidence>
<dbReference type="InterPro" id="IPR036388">
    <property type="entry name" value="WH-like_DNA-bd_sf"/>
</dbReference>
<evidence type="ECO:0000313" key="3">
    <source>
        <dbReference type="Proteomes" id="UP001154240"/>
    </source>
</evidence>
<feature type="compositionally biased region" description="Polar residues" evidence="1">
    <location>
        <begin position="1"/>
        <end position="10"/>
    </location>
</feature>
<comment type="caution">
    <text evidence="2">The sequence shown here is derived from an EMBL/GenBank/DDBJ whole genome shotgun (WGS) entry which is preliminary data.</text>
</comment>
<reference evidence="2" key="2">
    <citation type="submission" date="2022-10" db="EMBL/GenBank/DDBJ databases">
        <authorList>
            <person name="Aronson H.S."/>
        </authorList>
    </citation>
    <scope>NUCLEOTIDE SEQUENCE</scope>
    <source>
        <strain evidence="2">RS19-109</strain>
    </source>
</reference>
<name>A0A9X4MEF0_9BACT</name>
<keyword evidence="3" id="KW-1185">Reference proteome</keyword>
<sequence length="156" mass="16257">MAAPKSSSALTEAGKKVGKALARSGHTVEETGQKMKKAAQKIVKKATKKAEKTVGSAIGTIKKEVQELTHKKGACATAGKTPLFKPGKGMTVEGQIGFLAGDIFLYLSENGPTPVTKITSVMKDRGSLSLLGAALGWLAREAKISFSKDGTKVSIL</sequence>
<feature type="region of interest" description="Disordered" evidence="1">
    <location>
        <begin position="1"/>
        <end position="33"/>
    </location>
</feature>
<dbReference type="EMBL" id="JAPHEH010000001">
    <property type="protein sequence ID" value="MDG4474783.1"/>
    <property type="molecule type" value="Genomic_DNA"/>
</dbReference>
<organism evidence="2 3">
    <name type="scientific">Thiovibrio frasassiensis</name>
    <dbReference type="NCBI Taxonomy" id="2984131"/>
    <lineage>
        <taxon>Bacteria</taxon>
        <taxon>Pseudomonadati</taxon>
        <taxon>Thermodesulfobacteriota</taxon>
        <taxon>Desulfobulbia</taxon>
        <taxon>Desulfobulbales</taxon>
        <taxon>Thiovibrionaceae</taxon>
        <taxon>Thiovibrio</taxon>
    </lineage>
</organism>
<dbReference type="Proteomes" id="UP001154240">
    <property type="component" value="Unassembled WGS sequence"/>
</dbReference>